<dbReference type="InterPro" id="IPR005467">
    <property type="entry name" value="His_kinase_dom"/>
</dbReference>
<evidence type="ECO:0000256" key="6">
    <source>
        <dbReference type="SAM" id="Phobius"/>
    </source>
</evidence>
<dbReference type="Gene3D" id="3.30.450.20">
    <property type="entry name" value="PAS domain"/>
    <property type="match status" value="1"/>
</dbReference>
<dbReference type="InterPro" id="IPR003661">
    <property type="entry name" value="HisK_dim/P_dom"/>
</dbReference>
<dbReference type="PRINTS" id="PR00344">
    <property type="entry name" value="BCTRLSENSOR"/>
</dbReference>
<evidence type="ECO:0000259" key="8">
    <source>
        <dbReference type="PROSITE" id="PS50839"/>
    </source>
</evidence>
<dbReference type="EC" id="2.7.13.3" evidence="2"/>
<dbReference type="Pfam" id="PF00512">
    <property type="entry name" value="HisKA"/>
    <property type="match status" value="1"/>
</dbReference>
<keyword evidence="5" id="KW-0418">Kinase</keyword>
<dbReference type="InterPro" id="IPR003594">
    <property type="entry name" value="HATPase_dom"/>
</dbReference>
<evidence type="ECO:0000256" key="2">
    <source>
        <dbReference type="ARBA" id="ARBA00012438"/>
    </source>
</evidence>
<feature type="domain" description="Histidine kinase" evidence="7">
    <location>
        <begin position="434"/>
        <end position="675"/>
    </location>
</feature>
<comment type="caution">
    <text evidence="9">The sequence shown here is derived from an EMBL/GenBank/DDBJ whole genome shotgun (WGS) entry which is preliminary data.</text>
</comment>
<dbReference type="InterPro" id="IPR004358">
    <property type="entry name" value="Sig_transdc_His_kin-like_C"/>
</dbReference>
<keyword evidence="9" id="KW-0067">ATP-binding</keyword>
<dbReference type="Pfam" id="PF02518">
    <property type="entry name" value="HATPase_c"/>
    <property type="match status" value="1"/>
</dbReference>
<sequence length="714" mass="76955">MIGKFSRKIAHSYVAFAAAVAVICLSFGVVLVQRENAAYIRGQHAAASSEIRRTANALREKLFGMGLVAERLATFASSPKGLSQADIEKIANRLVRHHSDVISVAIAPDLVVTQVSPQKGNQRVIGTKYWQIPGQFVGIARAYREQAPVFVGPIDLVQGGRGYILRYPVFLPGRYSDAGKFWGVVSIVLSENGLISAADSSDGQSPRIALRETRPDGVARQNLYGDPAIFDSDPVTETLSVVGGKWQIAAIPAGGWATYSPKSPLIAGTVVLVTILLVSAILIIRHYAVRSHETFNVLSHAIESLEEGFLLFDRENRLLMANKRVAEYYRIAPDKLKPGLPYDEIVRHAIRRQPDEVIEGTATVATERDQAIQVEEAEAADGVQQLVDGRWLKTSNAKTPEGYTVGIRFDISAQKSAQLAAEAATRQQSEFLSTVSHELRTPLTAIAGRAAFLAKAHLLPASKQLIAAIGQDEPDMAELQRLAQAHIDGISGQGQKIINASELLLSLVNDLLDWAKAEGSELKMTPEIVSATDIATNIVDEMKIQAQAKGLSLICMCAPARVMADPSRLRQVIYNLVGNAIKFTPKGTITVTVRNKGTRVIIGVEDTGVGIAPENIEMIFERFKQVDGSDTRSFGGFGLGLTIARRIVELHGGRLTVTSKPGEGSRFEFDLPKASAATAQFSAQAAAKASKDAQNAAALAEQKSDEITLVRAGS</sequence>
<feature type="transmembrane region" description="Helical" evidence="6">
    <location>
        <begin position="12"/>
        <end position="32"/>
    </location>
</feature>
<dbReference type="Gene3D" id="3.30.565.10">
    <property type="entry name" value="Histidine kinase-like ATPase, C-terminal domain"/>
    <property type="match status" value="1"/>
</dbReference>
<evidence type="ECO:0000256" key="4">
    <source>
        <dbReference type="ARBA" id="ARBA00022679"/>
    </source>
</evidence>
<evidence type="ECO:0000313" key="10">
    <source>
        <dbReference type="Proteomes" id="UP001595973"/>
    </source>
</evidence>
<dbReference type="PROSITE" id="PS50839">
    <property type="entry name" value="CHASE"/>
    <property type="match status" value="1"/>
</dbReference>
<dbReference type="PROSITE" id="PS50109">
    <property type="entry name" value="HIS_KIN"/>
    <property type="match status" value="1"/>
</dbReference>
<dbReference type="SUPFAM" id="SSF55874">
    <property type="entry name" value="ATPase domain of HSP90 chaperone/DNA topoisomerase II/histidine kinase"/>
    <property type="match status" value="1"/>
</dbReference>
<dbReference type="Pfam" id="PF03924">
    <property type="entry name" value="CHASE"/>
    <property type="match status" value="1"/>
</dbReference>
<dbReference type="EMBL" id="JBHSGI010000015">
    <property type="protein sequence ID" value="MFC4669514.1"/>
    <property type="molecule type" value="Genomic_DNA"/>
</dbReference>
<protein>
    <recommendedName>
        <fullName evidence="2">histidine kinase</fullName>
        <ecNumber evidence="2">2.7.13.3</ecNumber>
    </recommendedName>
</protein>
<gene>
    <name evidence="9" type="ORF">ACFO5X_13210</name>
</gene>
<evidence type="ECO:0000256" key="1">
    <source>
        <dbReference type="ARBA" id="ARBA00000085"/>
    </source>
</evidence>
<keyword evidence="6" id="KW-0472">Membrane</keyword>
<keyword evidence="9" id="KW-0547">Nucleotide-binding</keyword>
<dbReference type="InterPro" id="IPR006189">
    <property type="entry name" value="CHASE_dom"/>
</dbReference>
<feature type="domain" description="CHASE" evidence="8">
    <location>
        <begin position="108"/>
        <end position="196"/>
    </location>
</feature>
<proteinExistence type="predicted"/>
<keyword evidence="10" id="KW-1185">Reference proteome</keyword>
<evidence type="ECO:0000313" key="9">
    <source>
        <dbReference type="EMBL" id="MFC4669514.1"/>
    </source>
</evidence>
<keyword evidence="4" id="KW-0808">Transferase</keyword>
<keyword evidence="6" id="KW-1133">Transmembrane helix</keyword>
<dbReference type="PANTHER" id="PTHR43047">
    <property type="entry name" value="TWO-COMPONENT HISTIDINE PROTEIN KINASE"/>
    <property type="match status" value="1"/>
</dbReference>
<dbReference type="SMART" id="SM00388">
    <property type="entry name" value="HisKA"/>
    <property type="match status" value="1"/>
</dbReference>
<dbReference type="Proteomes" id="UP001595973">
    <property type="component" value="Unassembled WGS sequence"/>
</dbReference>
<name>A0ABV9KHC5_9RHOB</name>
<dbReference type="PANTHER" id="PTHR43047:SF64">
    <property type="entry name" value="HISTIDINE KINASE CONTAINING CHEY-HOMOLOGOUS RECEIVER DOMAIN AND PAS DOMAIN-RELATED"/>
    <property type="match status" value="1"/>
</dbReference>
<dbReference type="SMART" id="SM01079">
    <property type="entry name" value="CHASE"/>
    <property type="match status" value="1"/>
</dbReference>
<evidence type="ECO:0000256" key="5">
    <source>
        <dbReference type="ARBA" id="ARBA00022777"/>
    </source>
</evidence>
<dbReference type="RefSeq" id="WP_380717943.1">
    <property type="nucleotide sequence ID" value="NZ_JBHSGI010000015.1"/>
</dbReference>
<organism evidence="9 10">
    <name type="scientific">Seohaeicola nanhaiensis</name>
    <dbReference type="NCBI Taxonomy" id="1387282"/>
    <lineage>
        <taxon>Bacteria</taxon>
        <taxon>Pseudomonadati</taxon>
        <taxon>Pseudomonadota</taxon>
        <taxon>Alphaproteobacteria</taxon>
        <taxon>Rhodobacterales</taxon>
        <taxon>Roseobacteraceae</taxon>
        <taxon>Seohaeicola</taxon>
    </lineage>
</organism>
<reference evidence="10" key="1">
    <citation type="journal article" date="2019" name="Int. J. Syst. Evol. Microbiol.">
        <title>The Global Catalogue of Microorganisms (GCM) 10K type strain sequencing project: providing services to taxonomists for standard genome sequencing and annotation.</title>
        <authorList>
            <consortium name="The Broad Institute Genomics Platform"/>
            <consortium name="The Broad Institute Genome Sequencing Center for Infectious Disease"/>
            <person name="Wu L."/>
            <person name="Ma J."/>
        </authorList>
    </citation>
    <scope>NUCLEOTIDE SEQUENCE [LARGE SCALE GENOMIC DNA]</scope>
    <source>
        <strain evidence="10">CGMCC 4.7283</strain>
    </source>
</reference>
<dbReference type="InterPro" id="IPR036097">
    <property type="entry name" value="HisK_dim/P_sf"/>
</dbReference>
<evidence type="ECO:0000259" key="7">
    <source>
        <dbReference type="PROSITE" id="PS50109"/>
    </source>
</evidence>
<feature type="transmembrane region" description="Helical" evidence="6">
    <location>
        <begin position="265"/>
        <end position="284"/>
    </location>
</feature>
<dbReference type="CDD" id="cd00082">
    <property type="entry name" value="HisKA"/>
    <property type="match status" value="1"/>
</dbReference>
<accession>A0ABV9KHC5</accession>
<dbReference type="CDD" id="cd16922">
    <property type="entry name" value="HATPase_EvgS-ArcB-TorS-like"/>
    <property type="match status" value="1"/>
</dbReference>
<evidence type="ECO:0000256" key="3">
    <source>
        <dbReference type="ARBA" id="ARBA00022553"/>
    </source>
</evidence>
<dbReference type="SUPFAM" id="SSF47384">
    <property type="entry name" value="Homodimeric domain of signal transducing histidine kinase"/>
    <property type="match status" value="1"/>
</dbReference>
<dbReference type="InterPro" id="IPR036890">
    <property type="entry name" value="HATPase_C_sf"/>
</dbReference>
<dbReference type="Pfam" id="PF12860">
    <property type="entry name" value="PAS_7"/>
    <property type="match status" value="1"/>
</dbReference>
<dbReference type="GO" id="GO:0005524">
    <property type="term" value="F:ATP binding"/>
    <property type="evidence" value="ECO:0007669"/>
    <property type="project" value="UniProtKB-KW"/>
</dbReference>
<comment type="catalytic activity">
    <reaction evidence="1">
        <text>ATP + protein L-histidine = ADP + protein N-phospho-L-histidine.</text>
        <dbReference type="EC" id="2.7.13.3"/>
    </reaction>
</comment>
<dbReference type="SMART" id="SM00387">
    <property type="entry name" value="HATPase_c"/>
    <property type="match status" value="1"/>
</dbReference>
<dbReference type="Gene3D" id="1.10.287.130">
    <property type="match status" value="1"/>
</dbReference>
<keyword evidence="3" id="KW-0597">Phosphoprotein</keyword>
<keyword evidence="6" id="KW-0812">Transmembrane</keyword>